<comment type="caution">
    <text evidence="2">The sequence shown here is derived from an EMBL/GenBank/DDBJ whole genome shotgun (WGS) entry which is preliminary data.</text>
</comment>
<evidence type="ECO:0000256" key="1">
    <source>
        <dbReference type="SAM" id="Phobius"/>
    </source>
</evidence>
<evidence type="ECO:0000313" key="2">
    <source>
        <dbReference type="EMBL" id="MCL1030385.1"/>
    </source>
</evidence>
<proteinExistence type="predicted"/>
<dbReference type="Proteomes" id="UP001165275">
    <property type="component" value="Unassembled WGS sequence"/>
</dbReference>
<accession>A0ABT0KEC6</accession>
<dbReference type="EMBL" id="JAGQDC010000012">
    <property type="protein sequence ID" value="MCL1030385.1"/>
    <property type="molecule type" value="Genomic_DNA"/>
</dbReference>
<keyword evidence="1" id="KW-1133">Transmembrane helix</keyword>
<dbReference type="RefSeq" id="WP_248946541.1">
    <property type="nucleotide sequence ID" value="NZ_CBCSGY010000018.1"/>
</dbReference>
<reference evidence="2" key="1">
    <citation type="submission" date="2021-04" db="EMBL/GenBank/DDBJ databases">
        <title>Genome sequence of Serratia sp. arafor3.</title>
        <authorList>
            <person name="Besaury L."/>
        </authorList>
    </citation>
    <scope>NUCLEOTIDE SEQUENCE</scope>
    <source>
        <strain evidence="2">Arafor3</strain>
    </source>
</reference>
<sequence>MKDRIYPNYLTGNNSTLFPTPPDHGAYARRIAEEKFQACMNAEQRHIMLLTKEEAYDVLECFGEFGRGDRQHDEGFLNITRDEGLDYLGYTATYSGNAKDFYSAADLVRKLGGFGIAAIIYVGRNGEKLIKITGYPGIRRILNGTRYSLNNMQVVQIGVGVKGLNHTAVQGMKWSIYVSLAYRSLEFILKDESTAASFLGNVTSDIAKAVVVTIIMRATSSALLMGAAVTLGGAIIGVAIVAFLFTMGLEYLDREYGITNKVIEKITEMEAQTPRVSSVLGTNSQLLYNKL</sequence>
<keyword evidence="3" id="KW-1185">Reference proteome</keyword>
<gene>
    <name evidence="2" type="ORF">KAJ71_15300</name>
</gene>
<feature type="transmembrane region" description="Helical" evidence="1">
    <location>
        <begin position="222"/>
        <end position="245"/>
    </location>
</feature>
<evidence type="ECO:0000313" key="3">
    <source>
        <dbReference type="Proteomes" id="UP001165275"/>
    </source>
</evidence>
<evidence type="ECO:0008006" key="4">
    <source>
        <dbReference type="Google" id="ProtNLM"/>
    </source>
</evidence>
<protein>
    <recommendedName>
        <fullName evidence="4">ImpA domain-containing protein</fullName>
    </recommendedName>
</protein>
<name>A0ABT0KEC6_9GAMM</name>
<organism evidence="2 3">
    <name type="scientific">Serratia silvae</name>
    <dbReference type="NCBI Taxonomy" id="2824122"/>
    <lineage>
        <taxon>Bacteria</taxon>
        <taxon>Pseudomonadati</taxon>
        <taxon>Pseudomonadota</taxon>
        <taxon>Gammaproteobacteria</taxon>
        <taxon>Enterobacterales</taxon>
        <taxon>Yersiniaceae</taxon>
        <taxon>Serratia</taxon>
    </lineage>
</organism>
<keyword evidence="1" id="KW-0472">Membrane</keyword>
<keyword evidence="1" id="KW-0812">Transmembrane</keyword>